<name>A0ABN8I9E7_9NEOP</name>
<proteinExistence type="predicted"/>
<protein>
    <submittedName>
        <fullName evidence="2">Uncharacterized protein</fullName>
    </submittedName>
</protein>
<evidence type="ECO:0000256" key="1">
    <source>
        <dbReference type="SAM" id="MobiDB-lite"/>
    </source>
</evidence>
<feature type="non-terminal residue" evidence="2">
    <location>
        <position position="150"/>
    </location>
</feature>
<accession>A0ABN8I9E7</accession>
<sequence>MQHLASAAPLWRNSPSNYYNLVCSIWPRQPPSGDIPQATTIIWNAASGLGSPPLEAAKRTNLTDLRGVRAAPESEARRGSAGVGGSRAPSERRRASAAPPTCSRRGLSDIVRALCRQTVRWTRERDSATPASAVSFETIQKRTVRRQRLE</sequence>
<evidence type="ECO:0000313" key="3">
    <source>
        <dbReference type="Proteomes" id="UP000837857"/>
    </source>
</evidence>
<keyword evidence="3" id="KW-1185">Reference proteome</keyword>
<organism evidence="2 3">
    <name type="scientific">Iphiclides podalirius</name>
    <name type="common">scarce swallowtail</name>
    <dbReference type="NCBI Taxonomy" id="110791"/>
    <lineage>
        <taxon>Eukaryota</taxon>
        <taxon>Metazoa</taxon>
        <taxon>Ecdysozoa</taxon>
        <taxon>Arthropoda</taxon>
        <taxon>Hexapoda</taxon>
        <taxon>Insecta</taxon>
        <taxon>Pterygota</taxon>
        <taxon>Neoptera</taxon>
        <taxon>Endopterygota</taxon>
        <taxon>Lepidoptera</taxon>
        <taxon>Glossata</taxon>
        <taxon>Ditrysia</taxon>
        <taxon>Papilionoidea</taxon>
        <taxon>Papilionidae</taxon>
        <taxon>Papilioninae</taxon>
        <taxon>Iphiclides</taxon>
    </lineage>
</organism>
<dbReference type="EMBL" id="OW152831">
    <property type="protein sequence ID" value="CAH2049613.1"/>
    <property type="molecule type" value="Genomic_DNA"/>
</dbReference>
<dbReference type="Proteomes" id="UP000837857">
    <property type="component" value="Chromosome 19"/>
</dbReference>
<reference evidence="2" key="1">
    <citation type="submission" date="2022-03" db="EMBL/GenBank/DDBJ databases">
        <authorList>
            <person name="Martin H S."/>
        </authorList>
    </citation>
    <scope>NUCLEOTIDE SEQUENCE</scope>
</reference>
<feature type="region of interest" description="Disordered" evidence="1">
    <location>
        <begin position="51"/>
        <end position="103"/>
    </location>
</feature>
<gene>
    <name evidence="2" type="ORF">IPOD504_LOCUS6960</name>
</gene>
<evidence type="ECO:0000313" key="2">
    <source>
        <dbReference type="EMBL" id="CAH2049613.1"/>
    </source>
</evidence>